<gene>
    <name evidence="1" type="ORF">NTEN_LOCUS7160</name>
</gene>
<dbReference type="AlphaFoldDB" id="A0A6H5GE35"/>
<dbReference type="EMBL" id="CADCXU010010517">
    <property type="protein sequence ID" value="CAB0001373.1"/>
    <property type="molecule type" value="Genomic_DNA"/>
</dbReference>
<dbReference type="Proteomes" id="UP000479000">
    <property type="component" value="Unassembled WGS sequence"/>
</dbReference>
<evidence type="ECO:0000313" key="2">
    <source>
        <dbReference type="Proteomes" id="UP000479000"/>
    </source>
</evidence>
<name>A0A6H5GE35_9HEMI</name>
<sequence length="66" mass="7574">MVTTITPVTISTSATTAHRQIRGLFQALCPTGRLLSRRTNRRSTCSRRPTNYLQRTIPSARRRFKI</sequence>
<proteinExistence type="predicted"/>
<protein>
    <submittedName>
        <fullName evidence="1">Uncharacterized protein</fullName>
    </submittedName>
</protein>
<feature type="non-terminal residue" evidence="1">
    <location>
        <position position="66"/>
    </location>
</feature>
<reference evidence="1 2" key="1">
    <citation type="submission" date="2020-02" db="EMBL/GenBank/DDBJ databases">
        <authorList>
            <person name="Ferguson B K."/>
        </authorList>
    </citation>
    <scope>NUCLEOTIDE SEQUENCE [LARGE SCALE GENOMIC DNA]</scope>
</reference>
<keyword evidence="2" id="KW-1185">Reference proteome</keyword>
<evidence type="ECO:0000313" key="1">
    <source>
        <dbReference type="EMBL" id="CAB0001373.1"/>
    </source>
</evidence>
<accession>A0A6H5GE35</accession>
<organism evidence="1 2">
    <name type="scientific">Nesidiocoris tenuis</name>
    <dbReference type="NCBI Taxonomy" id="355587"/>
    <lineage>
        <taxon>Eukaryota</taxon>
        <taxon>Metazoa</taxon>
        <taxon>Ecdysozoa</taxon>
        <taxon>Arthropoda</taxon>
        <taxon>Hexapoda</taxon>
        <taxon>Insecta</taxon>
        <taxon>Pterygota</taxon>
        <taxon>Neoptera</taxon>
        <taxon>Paraneoptera</taxon>
        <taxon>Hemiptera</taxon>
        <taxon>Heteroptera</taxon>
        <taxon>Panheteroptera</taxon>
        <taxon>Cimicomorpha</taxon>
        <taxon>Miridae</taxon>
        <taxon>Dicyphina</taxon>
        <taxon>Nesidiocoris</taxon>
    </lineage>
</organism>